<protein>
    <submittedName>
        <fullName evidence="2">Uncharacterized protein</fullName>
    </submittedName>
</protein>
<evidence type="ECO:0000256" key="1">
    <source>
        <dbReference type="SAM" id="MobiDB-lite"/>
    </source>
</evidence>
<evidence type="ECO:0000313" key="2">
    <source>
        <dbReference type="EMBL" id="KAF7480919.1"/>
    </source>
</evidence>
<organism evidence="2 3">
    <name type="scientific">Marmota monax</name>
    <name type="common">Woodchuck</name>
    <dbReference type="NCBI Taxonomy" id="9995"/>
    <lineage>
        <taxon>Eukaryota</taxon>
        <taxon>Metazoa</taxon>
        <taxon>Chordata</taxon>
        <taxon>Craniata</taxon>
        <taxon>Vertebrata</taxon>
        <taxon>Euteleostomi</taxon>
        <taxon>Mammalia</taxon>
        <taxon>Eutheria</taxon>
        <taxon>Euarchontoglires</taxon>
        <taxon>Glires</taxon>
        <taxon>Rodentia</taxon>
        <taxon>Sciuromorpha</taxon>
        <taxon>Sciuridae</taxon>
        <taxon>Xerinae</taxon>
        <taxon>Marmotini</taxon>
        <taxon>Marmota</taxon>
    </lineage>
</organism>
<sequence length="193" mass="19730">MGKAGQKLEAELPPPTPAPRRRMRSSDWSVRGSGAARPLGSGPGTARSQWPGVSAALRPHLCLVSIHAGFPAAPGISGHGYRRFLGAGPPRPRGAASTLAQRRCPRSGHDGGLGGCRLASSEAQEAPAAAAGGHRGAAVDLPDQVLQRDVGERSGMHSHGASMRSPAGQVSRALARLTLVGTLSAAGKVRRGR</sequence>
<name>A0A834QMU2_MARMO</name>
<evidence type="ECO:0000313" key="3">
    <source>
        <dbReference type="Proteomes" id="UP000662637"/>
    </source>
</evidence>
<feature type="compositionally biased region" description="Basic and acidic residues" evidence="1">
    <location>
        <begin position="1"/>
        <end position="10"/>
    </location>
</feature>
<dbReference type="Proteomes" id="UP000662637">
    <property type="component" value="Unassembled WGS sequence"/>
</dbReference>
<comment type="caution">
    <text evidence="2">The sequence shown here is derived from an EMBL/GenBank/DDBJ whole genome shotgun (WGS) entry which is preliminary data.</text>
</comment>
<gene>
    <name evidence="2" type="ORF">GHT09_007867</name>
</gene>
<proteinExistence type="predicted"/>
<feature type="region of interest" description="Disordered" evidence="1">
    <location>
        <begin position="1"/>
        <end position="51"/>
    </location>
</feature>
<feature type="region of interest" description="Disordered" evidence="1">
    <location>
        <begin position="84"/>
        <end position="117"/>
    </location>
</feature>
<dbReference type="EMBL" id="WJEC01000813">
    <property type="protein sequence ID" value="KAF7480919.1"/>
    <property type="molecule type" value="Genomic_DNA"/>
</dbReference>
<dbReference type="AlphaFoldDB" id="A0A834QMU2"/>
<accession>A0A834QMU2</accession>
<reference evidence="2" key="1">
    <citation type="submission" date="2020-08" db="EMBL/GenBank/DDBJ databases">
        <authorList>
            <person name="Shumante A."/>
            <person name="Zimin A.V."/>
            <person name="Puiu D."/>
            <person name="Salzberg S.L."/>
        </authorList>
    </citation>
    <scope>NUCLEOTIDE SEQUENCE</scope>
    <source>
        <strain evidence="2">WC2-LM</strain>
        <tissue evidence="2">Liver</tissue>
    </source>
</reference>